<dbReference type="GO" id="GO:0003700">
    <property type="term" value="F:DNA-binding transcription factor activity"/>
    <property type="evidence" value="ECO:0007669"/>
    <property type="project" value="InterPro"/>
</dbReference>
<dbReference type="GO" id="GO:0043565">
    <property type="term" value="F:sequence-specific DNA binding"/>
    <property type="evidence" value="ECO:0007669"/>
    <property type="project" value="InterPro"/>
</dbReference>
<dbReference type="Pfam" id="PF13407">
    <property type="entry name" value="Peripla_BP_4"/>
    <property type="match status" value="1"/>
</dbReference>
<dbReference type="InterPro" id="IPR025997">
    <property type="entry name" value="SBP_2_dom"/>
</dbReference>
<dbReference type="CDD" id="cd17574">
    <property type="entry name" value="REC_OmpR"/>
    <property type="match status" value="1"/>
</dbReference>
<evidence type="ECO:0000256" key="9">
    <source>
        <dbReference type="ARBA" id="ARBA00023015"/>
    </source>
</evidence>
<dbReference type="InterPro" id="IPR028082">
    <property type="entry name" value="Peripla_BP_I"/>
</dbReference>
<reference evidence="18 19" key="1">
    <citation type="journal article" date="2014" name="Curr. Microbiol.">
        <title>Spirosoma radiotolerans sp. nov., a gamma-radiation-resistant bacterium isolated from gamma ray-irradiated soil.</title>
        <authorList>
            <person name="Lee J.J."/>
            <person name="Srinivasan S."/>
            <person name="Lim S."/>
            <person name="Joe M."/>
            <person name="Im S."/>
            <person name="Bae S.I."/>
            <person name="Park K.R."/>
            <person name="Han J.H."/>
            <person name="Park S.H."/>
            <person name="Joo B.M."/>
            <person name="Park S.J."/>
            <person name="Kim M.K."/>
        </authorList>
    </citation>
    <scope>NUCLEOTIDE SEQUENCE [LARGE SCALE GENOMIC DNA]</scope>
    <source>
        <strain evidence="18 19">DG5A</strain>
    </source>
</reference>
<feature type="coiled-coil region" evidence="13">
    <location>
        <begin position="360"/>
        <end position="390"/>
    </location>
</feature>
<dbReference type="InterPro" id="IPR005467">
    <property type="entry name" value="His_kinase_dom"/>
</dbReference>
<feature type="domain" description="Histidine kinase" evidence="16">
    <location>
        <begin position="397"/>
        <end position="612"/>
    </location>
</feature>
<dbReference type="InterPro" id="IPR009057">
    <property type="entry name" value="Homeodomain-like_sf"/>
</dbReference>
<dbReference type="PROSITE" id="PS50109">
    <property type="entry name" value="HIS_KIN"/>
    <property type="match status" value="1"/>
</dbReference>
<dbReference type="EMBL" id="CP010429">
    <property type="protein sequence ID" value="AKD56388.1"/>
    <property type="molecule type" value="Genomic_DNA"/>
</dbReference>
<dbReference type="AlphaFoldDB" id="A0A0E3ZXH6"/>
<dbReference type="STRING" id="1379870.SD10_17205"/>
<dbReference type="SUPFAM" id="SSF53822">
    <property type="entry name" value="Periplasmic binding protein-like I"/>
    <property type="match status" value="1"/>
</dbReference>
<evidence type="ECO:0000256" key="4">
    <source>
        <dbReference type="ARBA" id="ARBA00022679"/>
    </source>
</evidence>
<evidence type="ECO:0000259" key="17">
    <source>
        <dbReference type="PROSITE" id="PS50110"/>
    </source>
</evidence>
<dbReference type="PROSITE" id="PS50110">
    <property type="entry name" value="RESPONSE_REGULATORY"/>
    <property type="match status" value="1"/>
</dbReference>
<dbReference type="Gene3D" id="1.10.287.130">
    <property type="match status" value="1"/>
</dbReference>
<evidence type="ECO:0000256" key="3">
    <source>
        <dbReference type="ARBA" id="ARBA00022553"/>
    </source>
</evidence>
<dbReference type="Pfam" id="PF12833">
    <property type="entry name" value="HTH_18"/>
    <property type="match status" value="1"/>
</dbReference>
<dbReference type="Gene3D" id="3.40.50.2300">
    <property type="match status" value="3"/>
</dbReference>
<dbReference type="InterPro" id="IPR036097">
    <property type="entry name" value="HisK_dim/P_sf"/>
</dbReference>
<evidence type="ECO:0000256" key="7">
    <source>
        <dbReference type="ARBA" id="ARBA00022840"/>
    </source>
</evidence>
<feature type="domain" description="Response regulatory" evidence="17">
    <location>
        <begin position="663"/>
        <end position="778"/>
    </location>
</feature>
<dbReference type="SMART" id="SM00342">
    <property type="entry name" value="HTH_ARAC"/>
    <property type="match status" value="1"/>
</dbReference>
<dbReference type="Pfam" id="PF00072">
    <property type="entry name" value="Response_reg"/>
    <property type="match status" value="1"/>
</dbReference>
<evidence type="ECO:0000313" key="18">
    <source>
        <dbReference type="EMBL" id="AKD56388.1"/>
    </source>
</evidence>
<comment type="catalytic activity">
    <reaction evidence="1">
        <text>ATP + protein L-histidine = ADP + protein N-phospho-L-histidine.</text>
        <dbReference type="EC" id="2.7.13.3"/>
    </reaction>
</comment>
<dbReference type="SMART" id="SM00448">
    <property type="entry name" value="REC"/>
    <property type="match status" value="1"/>
</dbReference>
<dbReference type="PROSITE" id="PS01124">
    <property type="entry name" value="HTH_ARAC_FAMILY_2"/>
    <property type="match status" value="1"/>
</dbReference>
<dbReference type="InterPro" id="IPR004358">
    <property type="entry name" value="Sig_transdc_His_kin-like_C"/>
</dbReference>
<name>A0A0E3ZXH6_9BACT</name>
<dbReference type="CDD" id="cd00082">
    <property type="entry name" value="HisKA"/>
    <property type="match status" value="1"/>
</dbReference>
<dbReference type="GO" id="GO:0005524">
    <property type="term" value="F:ATP binding"/>
    <property type="evidence" value="ECO:0007669"/>
    <property type="project" value="UniProtKB-KW"/>
</dbReference>
<keyword evidence="19" id="KW-1185">Reference proteome</keyword>
<evidence type="ECO:0000256" key="12">
    <source>
        <dbReference type="PROSITE-ProRule" id="PRU00169"/>
    </source>
</evidence>
<dbReference type="Proteomes" id="UP000033054">
    <property type="component" value="Chromosome"/>
</dbReference>
<protein>
    <recommendedName>
        <fullName evidence="2">histidine kinase</fullName>
        <ecNumber evidence="2">2.7.13.3</ecNumber>
    </recommendedName>
</protein>
<dbReference type="KEGG" id="srd:SD10_17205"/>
<keyword evidence="6" id="KW-0418">Kinase</keyword>
<dbReference type="InterPro" id="IPR003661">
    <property type="entry name" value="HisK_dim/P_dom"/>
</dbReference>
<dbReference type="SUPFAM" id="SSF47384">
    <property type="entry name" value="Homodimeric domain of signal transducing histidine kinase"/>
    <property type="match status" value="1"/>
</dbReference>
<dbReference type="PRINTS" id="PR00344">
    <property type="entry name" value="BCTRLSENSOR"/>
</dbReference>
<evidence type="ECO:0000256" key="8">
    <source>
        <dbReference type="ARBA" id="ARBA00023012"/>
    </source>
</evidence>
<feature type="coiled-coil region" evidence="13">
    <location>
        <begin position="294"/>
        <end position="331"/>
    </location>
</feature>
<dbReference type="EC" id="2.7.13.3" evidence="2"/>
<feature type="modified residue" description="4-aspartylphosphate" evidence="12">
    <location>
        <position position="711"/>
    </location>
</feature>
<evidence type="ECO:0000256" key="11">
    <source>
        <dbReference type="ARBA" id="ARBA00023163"/>
    </source>
</evidence>
<dbReference type="Pfam" id="PF02518">
    <property type="entry name" value="HATPase_c"/>
    <property type="match status" value="1"/>
</dbReference>
<accession>A0A0E3ZXH6</accession>
<dbReference type="PANTHER" id="PTHR43547">
    <property type="entry name" value="TWO-COMPONENT HISTIDINE KINASE"/>
    <property type="match status" value="1"/>
</dbReference>
<keyword evidence="14" id="KW-0472">Membrane</keyword>
<keyword evidence="4" id="KW-0808">Transferase</keyword>
<organism evidence="18 19">
    <name type="scientific">Spirosoma radiotolerans</name>
    <dbReference type="NCBI Taxonomy" id="1379870"/>
    <lineage>
        <taxon>Bacteria</taxon>
        <taxon>Pseudomonadati</taxon>
        <taxon>Bacteroidota</taxon>
        <taxon>Cytophagia</taxon>
        <taxon>Cytophagales</taxon>
        <taxon>Cytophagaceae</taxon>
        <taxon>Spirosoma</taxon>
    </lineage>
</organism>
<keyword evidence="3 12" id="KW-0597">Phosphoprotein</keyword>
<dbReference type="SUPFAM" id="SSF55874">
    <property type="entry name" value="ATPase domain of HSP90 chaperone/DNA topoisomerase II/histidine kinase"/>
    <property type="match status" value="1"/>
</dbReference>
<keyword evidence="10" id="KW-0238">DNA-binding</keyword>
<evidence type="ECO:0000259" key="15">
    <source>
        <dbReference type="PROSITE" id="PS01124"/>
    </source>
</evidence>
<dbReference type="SMART" id="SM00387">
    <property type="entry name" value="HATPase_c"/>
    <property type="match status" value="1"/>
</dbReference>
<evidence type="ECO:0000256" key="13">
    <source>
        <dbReference type="SAM" id="Coils"/>
    </source>
</evidence>
<keyword evidence="7" id="KW-0067">ATP-binding</keyword>
<dbReference type="HOGENOM" id="CLU_000445_28_7_10"/>
<evidence type="ECO:0000256" key="5">
    <source>
        <dbReference type="ARBA" id="ARBA00022741"/>
    </source>
</evidence>
<dbReference type="FunFam" id="3.30.565.10:FF:000037">
    <property type="entry name" value="Hybrid sensor histidine kinase/response regulator"/>
    <property type="match status" value="1"/>
</dbReference>
<keyword evidence="5" id="KW-0547">Nucleotide-binding</keyword>
<dbReference type="Pfam" id="PF00512">
    <property type="entry name" value="HisKA"/>
    <property type="match status" value="1"/>
</dbReference>
<dbReference type="InterPro" id="IPR011006">
    <property type="entry name" value="CheY-like_superfamily"/>
</dbReference>
<proteinExistence type="predicted"/>
<dbReference type="Gene3D" id="1.10.10.60">
    <property type="entry name" value="Homeodomain-like"/>
    <property type="match status" value="1"/>
</dbReference>
<dbReference type="InterPro" id="IPR036890">
    <property type="entry name" value="HATPase_C_sf"/>
</dbReference>
<dbReference type="SUPFAM" id="SSF46689">
    <property type="entry name" value="Homeodomain-like"/>
    <property type="match status" value="1"/>
</dbReference>
<evidence type="ECO:0000259" key="16">
    <source>
        <dbReference type="PROSITE" id="PS50109"/>
    </source>
</evidence>
<dbReference type="Gene3D" id="3.30.565.10">
    <property type="entry name" value="Histidine kinase-like ATPase, C-terminal domain"/>
    <property type="match status" value="1"/>
</dbReference>
<dbReference type="PANTHER" id="PTHR43547:SF2">
    <property type="entry name" value="HYBRID SIGNAL TRANSDUCTION HISTIDINE KINASE C"/>
    <property type="match status" value="1"/>
</dbReference>
<dbReference type="InterPro" id="IPR001789">
    <property type="entry name" value="Sig_transdc_resp-reg_receiver"/>
</dbReference>
<keyword evidence="13" id="KW-0175">Coiled coil</keyword>
<feature type="transmembrane region" description="Helical" evidence="14">
    <location>
        <begin position="332"/>
        <end position="353"/>
    </location>
</feature>
<dbReference type="InterPro" id="IPR018060">
    <property type="entry name" value="HTH_AraC"/>
</dbReference>
<dbReference type="InterPro" id="IPR018062">
    <property type="entry name" value="HTH_AraC-typ_CS"/>
</dbReference>
<dbReference type="InterPro" id="IPR003594">
    <property type="entry name" value="HATPase_dom"/>
</dbReference>
<evidence type="ECO:0000256" key="2">
    <source>
        <dbReference type="ARBA" id="ARBA00012438"/>
    </source>
</evidence>
<sequence>MTSCLLLGNCQSRTQPEIYKIGFSQCTGGDEWRKTMLNDMKRELTFHPNYTLLYEDAGNSTARQISQVQSLVDQGIDLLIISPNETTPFTKVIEAVFKKGIPVILLDRKIKTESYNAYIGGDNVEIGRLAGTFIGNYLKGRGRVVEVWGLPSSSPAQERHRGFREELRKFPNIRVVKELNGQWERDTVRHVVASELKALKEADVLFAHNDVMALGASEVWKQNGLQHQLDFVGIDALPGPNAGMQAITNGVLRASFLYPTGGEEAIETATRVLEGKSVKREQILNSIQVDASNIRALKAQSDKLLAQQVDIERQSQRIDKLTETYTSQKNTLYFTLASLLVVILLGGWALYLFRSKQVAYRTLENQNGEIRKQKDKIEAVSQQARLATEEKLRFYSYISHEFNTPLSLILTPTEDLLSKRTVSTHELKSNLTLIQKNAYRLLRLIDQMLDLRKTDAGKQQLHTAEQDLIAFIDDIVQDFKRKAEKKRIDLQFIPAKPTLPVWFDSEKLDKVIVNLLSNAFKYTPKGGLIHVRLDVVNQQVRIQVQDNGEGMTPDEQAHAFDLFFSGTRPFNLSKGLGLALSMEFIQLHQGEINVLSEKDKGTTFTILLPLGNAHLSPEEMSGSVARNPLNPSSPVSQRLLADLDEDENEAIAPGNLSAGQSGTLLVVEDNDDLRTFLAARLDHEFDIVSENTGESGWERALEIIPDLIISDIMLPGMDGLQLTQRVKADLRTSHIPVLLLTAQGQIEQRIEGTRAGADAYITKPFNTAYLLEVIRTTLANREKWQRRYASDFLAQSAGGNRQDKKFLNELTGLIEQGLTDATFGVERLSRDMGLSRVQLYRKVQALLDMNVIDYIAEIRLKKARRLLSESTKSMAEIAYETGFSSPAYFTTFFKQHTQKTPSEYRKSPTGV</sequence>
<keyword evidence="14" id="KW-0812">Transmembrane</keyword>
<keyword evidence="9" id="KW-0805">Transcription regulation</keyword>
<keyword evidence="11" id="KW-0804">Transcription</keyword>
<keyword evidence="8" id="KW-0902">Two-component regulatory system</keyword>
<evidence type="ECO:0000313" key="19">
    <source>
        <dbReference type="Proteomes" id="UP000033054"/>
    </source>
</evidence>
<keyword evidence="14" id="KW-1133">Transmembrane helix</keyword>
<feature type="domain" description="HTH araC/xylS-type" evidence="15">
    <location>
        <begin position="808"/>
        <end position="907"/>
    </location>
</feature>
<gene>
    <name evidence="18" type="ORF">SD10_17205</name>
</gene>
<dbReference type="CDD" id="cd06308">
    <property type="entry name" value="PBP1_sensor_kinase-like"/>
    <property type="match status" value="1"/>
</dbReference>
<dbReference type="PATRIC" id="fig|1379870.5.peg.3732"/>
<evidence type="ECO:0000256" key="10">
    <source>
        <dbReference type="ARBA" id="ARBA00023125"/>
    </source>
</evidence>
<dbReference type="GO" id="GO:0000155">
    <property type="term" value="F:phosphorelay sensor kinase activity"/>
    <property type="evidence" value="ECO:0007669"/>
    <property type="project" value="InterPro"/>
</dbReference>
<evidence type="ECO:0000256" key="14">
    <source>
        <dbReference type="SAM" id="Phobius"/>
    </source>
</evidence>
<dbReference type="SMART" id="SM00388">
    <property type="entry name" value="HisKA"/>
    <property type="match status" value="1"/>
</dbReference>
<dbReference type="SUPFAM" id="SSF52172">
    <property type="entry name" value="CheY-like"/>
    <property type="match status" value="1"/>
</dbReference>
<dbReference type="PROSITE" id="PS00041">
    <property type="entry name" value="HTH_ARAC_FAMILY_1"/>
    <property type="match status" value="1"/>
</dbReference>
<evidence type="ECO:0000256" key="1">
    <source>
        <dbReference type="ARBA" id="ARBA00000085"/>
    </source>
</evidence>
<evidence type="ECO:0000256" key="6">
    <source>
        <dbReference type="ARBA" id="ARBA00022777"/>
    </source>
</evidence>